<reference evidence="2" key="1">
    <citation type="journal article" date="2021" name="ISME J.">
        <title>Evolutionary origin and ecological implication of a unique nif island in free-living Bradyrhizobium lineages.</title>
        <authorList>
            <person name="Tao J."/>
        </authorList>
    </citation>
    <scope>NUCLEOTIDE SEQUENCE [LARGE SCALE GENOMIC DNA]</scope>
    <source>
        <strain evidence="2">SZCCT0094</strain>
    </source>
</reference>
<evidence type="ECO:0000313" key="1">
    <source>
        <dbReference type="EMBL" id="MBR1137713.1"/>
    </source>
</evidence>
<comment type="caution">
    <text evidence="1">The sequence shown here is derived from an EMBL/GenBank/DDBJ whole genome shotgun (WGS) entry which is preliminary data.</text>
</comment>
<dbReference type="EMBL" id="JAFCLK010000016">
    <property type="protein sequence ID" value="MBR1137713.1"/>
    <property type="molecule type" value="Genomic_DNA"/>
</dbReference>
<dbReference type="NCBIfam" id="NF038122">
    <property type="entry name" value="metallo_LGF"/>
    <property type="match status" value="1"/>
</dbReference>
<keyword evidence="1" id="KW-0645">Protease</keyword>
<proteinExistence type="predicted"/>
<protein>
    <submittedName>
        <fullName evidence="1">NF038122 family metalloprotease</fullName>
    </submittedName>
</protein>
<organism evidence="1 2">
    <name type="scientific">Bradyrhizobium denitrificans</name>
    <dbReference type="NCBI Taxonomy" id="2734912"/>
    <lineage>
        <taxon>Bacteria</taxon>
        <taxon>Pseudomonadati</taxon>
        <taxon>Pseudomonadota</taxon>
        <taxon>Alphaproteobacteria</taxon>
        <taxon>Hyphomicrobiales</taxon>
        <taxon>Nitrobacteraceae</taxon>
        <taxon>Bradyrhizobium</taxon>
    </lineage>
</organism>
<keyword evidence="1" id="KW-0482">Metalloprotease</keyword>
<gene>
    <name evidence="1" type="ORF">JQ619_18245</name>
</gene>
<dbReference type="GO" id="GO:0008237">
    <property type="term" value="F:metallopeptidase activity"/>
    <property type="evidence" value="ECO:0007669"/>
    <property type="project" value="UniProtKB-KW"/>
</dbReference>
<keyword evidence="1" id="KW-0378">Hydrolase</keyword>
<name>A0ABS5G8Q4_9BRAD</name>
<accession>A0ABS5G8Q4</accession>
<keyword evidence="2" id="KW-1185">Reference proteome</keyword>
<evidence type="ECO:0000313" key="2">
    <source>
        <dbReference type="Proteomes" id="UP001314635"/>
    </source>
</evidence>
<dbReference type="Proteomes" id="UP001314635">
    <property type="component" value="Unassembled WGS sequence"/>
</dbReference>
<sequence length="316" mass="33040">MTIDQGGMVFNLIYDAAAMKAPAAIRAGIEQAAAMLSGAITDRITVNFQVDVSGTGRGADGGPDSVWGLSYSKVHDLLSGSAAAGDRTFASLPSGSSIDGRSLITVTGAQVKLFTLYDPELKVTDDPTKPANVHLNPNDPTTDDAGIHLDADVPNPVAVALHELTHGLGRMQLAPSEDLPPIFDFYRYTAPGVRLYSTQSSTSPAAYFSLDGGKTKLADYGQTSDPADFLNTGVQGPRDPFNEFGNEKSFQFLTMVDLAQIHAIGFHTIIPGLAVAHAVGHGADLASAHPVGGLGLDAQLQSLAHPAVLHDGFHLV</sequence>